<accession>A0A9N9J487</accession>
<sequence length="72" mass="8622">MFRLDKRKIFLLYQYYLLGEVDETRLETSKDQEHHLQGKIAQNLKEVFAAYELVRAQNSSVRKMIIDQTVNF</sequence>
<proteinExistence type="predicted"/>
<protein>
    <submittedName>
        <fullName evidence="1">6644_t:CDS:1</fullName>
    </submittedName>
</protein>
<gene>
    <name evidence="1" type="ORF">RFULGI_LOCUS14559</name>
</gene>
<comment type="caution">
    <text evidence="1">The sequence shown here is derived from an EMBL/GenBank/DDBJ whole genome shotgun (WGS) entry which is preliminary data.</text>
</comment>
<name>A0A9N9J487_9GLOM</name>
<evidence type="ECO:0000313" key="2">
    <source>
        <dbReference type="Proteomes" id="UP000789396"/>
    </source>
</evidence>
<dbReference type="AlphaFoldDB" id="A0A9N9J487"/>
<evidence type="ECO:0000313" key="1">
    <source>
        <dbReference type="EMBL" id="CAG8764401.1"/>
    </source>
</evidence>
<feature type="non-terminal residue" evidence="1">
    <location>
        <position position="72"/>
    </location>
</feature>
<reference evidence="1" key="1">
    <citation type="submission" date="2021-06" db="EMBL/GenBank/DDBJ databases">
        <authorList>
            <person name="Kallberg Y."/>
            <person name="Tangrot J."/>
            <person name="Rosling A."/>
        </authorList>
    </citation>
    <scope>NUCLEOTIDE SEQUENCE</scope>
    <source>
        <strain evidence="1">IN212</strain>
    </source>
</reference>
<organism evidence="1 2">
    <name type="scientific">Racocetra fulgida</name>
    <dbReference type="NCBI Taxonomy" id="60492"/>
    <lineage>
        <taxon>Eukaryota</taxon>
        <taxon>Fungi</taxon>
        <taxon>Fungi incertae sedis</taxon>
        <taxon>Mucoromycota</taxon>
        <taxon>Glomeromycotina</taxon>
        <taxon>Glomeromycetes</taxon>
        <taxon>Diversisporales</taxon>
        <taxon>Gigasporaceae</taxon>
        <taxon>Racocetra</taxon>
    </lineage>
</organism>
<keyword evidence="2" id="KW-1185">Reference proteome</keyword>
<dbReference type="EMBL" id="CAJVPZ010042781">
    <property type="protein sequence ID" value="CAG8764401.1"/>
    <property type="molecule type" value="Genomic_DNA"/>
</dbReference>
<dbReference type="Proteomes" id="UP000789396">
    <property type="component" value="Unassembled WGS sequence"/>
</dbReference>